<sequence>MAGQGSADHPQQQQAVPAVDANPHNVPQFQATPAQYTLFVAYTLILCLWTLHFISSLIGIDLFGDRQGRSRHHSSSEVKDAAEEGAKSGAKRDEEVVLNIHPTGSSPGSKVEGDGVGGSSSPRESSPAETAAGEAGEVRAAGQDAEGSKPRSRPRSSGPPPVTFDRFLTSVVLFGAILFYFYICDYLKVAFFLFCHIRPLLITIIVIIIIIIIIIIITTTIVIIIMIITTTQ</sequence>
<dbReference type="EMBL" id="BMAT01010384">
    <property type="protein sequence ID" value="GFS25915.1"/>
    <property type="molecule type" value="Genomic_DNA"/>
</dbReference>
<organism evidence="3 4">
    <name type="scientific">Elysia marginata</name>
    <dbReference type="NCBI Taxonomy" id="1093978"/>
    <lineage>
        <taxon>Eukaryota</taxon>
        <taxon>Metazoa</taxon>
        <taxon>Spiralia</taxon>
        <taxon>Lophotrochozoa</taxon>
        <taxon>Mollusca</taxon>
        <taxon>Gastropoda</taxon>
        <taxon>Heterobranchia</taxon>
        <taxon>Euthyneura</taxon>
        <taxon>Panpulmonata</taxon>
        <taxon>Sacoglossa</taxon>
        <taxon>Placobranchoidea</taxon>
        <taxon>Plakobranchidae</taxon>
        <taxon>Elysia</taxon>
    </lineage>
</organism>
<evidence type="ECO:0000313" key="3">
    <source>
        <dbReference type="EMBL" id="GFS25915.1"/>
    </source>
</evidence>
<evidence type="ECO:0000313" key="4">
    <source>
        <dbReference type="Proteomes" id="UP000762676"/>
    </source>
</evidence>
<feature type="region of interest" description="Disordered" evidence="1">
    <location>
        <begin position="67"/>
        <end position="159"/>
    </location>
</feature>
<dbReference type="AlphaFoldDB" id="A0AAV4JUE8"/>
<feature type="compositionally biased region" description="Basic and acidic residues" evidence="1">
    <location>
        <begin position="67"/>
        <end position="95"/>
    </location>
</feature>
<proteinExistence type="predicted"/>
<accession>A0AAV4JUE8</accession>
<keyword evidence="4" id="KW-1185">Reference proteome</keyword>
<comment type="caution">
    <text evidence="3">The sequence shown here is derived from an EMBL/GenBank/DDBJ whole genome shotgun (WGS) entry which is preliminary data.</text>
</comment>
<gene>
    <name evidence="3" type="ORF">ElyMa_005196200</name>
</gene>
<keyword evidence="2" id="KW-1133">Transmembrane helix</keyword>
<evidence type="ECO:0000256" key="1">
    <source>
        <dbReference type="SAM" id="MobiDB-lite"/>
    </source>
</evidence>
<feature type="compositionally biased region" description="Low complexity" evidence="1">
    <location>
        <begin position="128"/>
        <end position="142"/>
    </location>
</feature>
<feature type="transmembrane region" description="Helical" evidence="2">
    <location>
        <begin position="39"/>
        <end position="63"/>
    </location>
</feature>
<name>A0AAV4JUE8_9GAST</name>
<feature type="transmembrane region" description="Helical" evidence="2">
    <location>
        <begin position="200"/>
        <end position="228"/>
    </location>
</feature>
<feature type="transmembrane region" description="Helical" evidence="2">
    <location>
        <begin position="171"/>
        <end position="194"/>
    </location>
</feature>
<keyword evidence="2" id="KW-0812">Transmembrane</keyword>
<protein>
    <submittedName>
        <fullName evidence="3">CAS1 domain-containing protein 1-like</fullName>
    </submittedName>
</protein>
<evidence type="ECO:0000256" key="2">
    <source>
        <dbReference type="SAM" id="Phobius"/>
    </source>
</evidence>
<dbReference type="Proteomes" id="UP000762676">
    <property type="component" value="Unassembled WGS sequence"/>
</dbReference>
<keyword evidence="2" id="KW-0472">Membrane</keyword>
<reference evidence="3 4" key="1">
    <citation type="journal article" date="2021" name="Elife">
        <title>Chloroplast acquisition without the gene transfer in kleptoplastic sea slugs, Plakobranchus ocellatus.</title>
        <authorList>
            <person name="Maeda T."/>
            <person name="Takahashi S."/>
            <person name="Yoshida T."/>
            <person name="Shimamura S."/>
            <person name="Takaki Y."/>
            <person name="Nagai Y."/>
            <person name="Toyoda A."/>
            <person name="Suzuki Y."/>
            <person name="Arimoto A."/>
            <person name="Ishii H."/>
            <person name="Satoh N."/>
            <person name="Nishiyama T."/>
            <person name="Hasebe M."/>
            <person name="Maruyama T."/>
            <person name="Minagawa J."/>
            <person name="Obokata J."/>
            <person name="Shigenobu S."/>
        </authorList>
    </citation>
    <scope>NUCLEOTIDE SEQUENCE [LARGE SCALE GENOMIC DNA]</scope>
</reference>